<evidence type="ECO:0000313" key="2">
    <source>
        <dbReference type="Proteomes" id="UP001152747"/>
    </source>
</evidence>
<organism evidence="1 2">
    <name type="scientific">Caenorhabditis angaria</name>
    <dbReference type="NCBI Taxonomy" id="860376"/>
    <lineage>
        <taxon>Eukaryota</taxon>
        <taxon>Metazoa</taxon>
        <taxon>Ecdysozoa</taxon>
        <taxon>Nematoda</taxon>
        <taxon>Chromadorea</taxon>
        <taxon>Rhabditida</taxon>
        <taxon>Rhabditina</taxon>
        <taxon>Rhabditomorpha</taxon>
        <taxon>Rhabditoidea</taxon>
        <taxon>Rhabditidae</taxon>
        <taxon>Peloderinae</taxon>
        <taxon>Caenorhabditis</taxon>
    </lineage>
</organism>
<name>A0A9P1I6G0_9PELO</name>
<comment type="caution">
    <text evidence="1">The sequence shown here is derived from an EMBL/GenBank/DDBJ whole genome shotgun (WGS) entry which is preliminary data.</text>
</comment>
<accession>A0A9P1I6G0</accession>
<sequence>MSGRSVQTTISTQQITDKCAIWIERTCAITHQLVAEVCEYFDNLDQVTELLQAITNSLKNEWPRIGPNKIVYEKLLQDVVVNKSRKLLVEWIVSVENSARKQFESTNDGPSTSLFDERTYRADSQAHIGISTQLFKCVKSLWESLESINEKCHQFENICTQMSDSNTSSVLKTTLATNVHQVLLRLCEIKNHEKSNDECSSVKSRECLLKARLALALVHSDSSLVCHLMDKDSQQITSLNKRLHSIIENNLRYFLID</sequence>
<gene>
    <name evidence="1" type="ORF">CAMP_LOCUS1578</name>
</gene>
<dbReference type="EMBL" id="CANHGI010000001">
    <property type="protein sequence ID" value="CAI5438941.1"/>
    <property type="molecule type" value="Genomic_DNA"/>
</dbReference>
<protein>
    <submittedName>
        <fullName evidence="1">Uncharacterized protein</fullName>
    </submittedName>
</protein>
<dbReference type="AlphaFoldDB" id="A0A9P1I6G0"/>
<evidence type="ECO:0000313" key="1">
    <source>
        <dbReference type="EMBL" id="CAI5438941.1"/>
    </source>
</evidence>
<reference evidence="1" key="1">
    <citation type="submission" date="2022-11" db="EMBL/GenBank/DDBJ databases">
        <authorList>
            <person name="Kikuchi T."/>
        </authorList>
    </citation>
    <scope>NUCLEOTIDE SEQUENCE</scope>
    <source>
        <strain evidence="1">PS1010</strain>
    </source>
</reference>
<proteinExistence type="predicted"/>
<keyword evidence="2" id="KW-1185">Reference proteome</keyword>
<dbReference type="Proteomes" id="UP001152747">
    <property type="component" value="Unassembled WGS sequence"/>
</dbReference>